<evidence type="ECO:0000256" key="2">
    <source>
        <dbReference type="SAM" id="MobiDB-lite"/>
    </source>
</evidence>
<keyword evidence="3" id="KW-0812">Transmembrane</keyword>
<keyword evidence="6" id="KW-1185">Reference proteome</keyword>
<evidence type="ECO:0000313" key="6">
    <source>
        <dbReference type="Proteomes" id="UP000518752"/>
    </source>
</evidence>
<sequence length="469" mass="52367">MPTENEAPSTSSSDSVHLLVLVHGMWGHTGHLAQMARAVKEERPEFHVLLAKANEEDSTYDGIDWGGERVAKEIVDEISHLRSEGKVVRQFSMTGYSLGGLVSRYVAGVLFQRGFFSPDSPDYMIPVNFLTIATPHLGLIKYDTLLSSITHKLGPRFLSRTGEQFYCVDKWGKTGRPILDIMSDPSMIFYQALTAFKVVKVYANAIRDLTVPYVTAAIETEDPFAEYETNGIELKFQPNYYPVIASYILPPTPPLKPKTKILSISWLERRKQNSTPASSISGESTLSSLPSSEDQDEKPVFHKAGRLPPFLNYPFPINLLIYAAIPILFPTVLSLALIRFTRASRASKERITLLERDDIETKSEHQSLAQVLTNLERQVEETVADFIVEDPSSIVPKVKASAHPILTPLQRTICARLNAIPQLKKEIAFITGVANTHSGIISRHEMWDKHGYGLNVLRHWAGSLVVSEV</sequence>
<organism evidence="5 6">
    <name type="scientific">Collybiopsis confluens</name>
    <dbReference type="NCBI Taxonomy" id="2823264"/>
    <lineage>
        <taxon>Eukaryota</taxon>
        <taxon>Fungi</taxon>
        <taxon>Dikarya</taxon>
        <taxon>Basidiomycota</taxon>
        <taxon>Agaricomycotina</taxon>
        <taxon>Agaricomycetes</taxon>
        <taxon>Agaricomycetidae</taxon>
        <taxon>Agaricales</taxon>
        <taxon>Marasmiineae</taxon>
        <taxon>Omphalotaceae</taxon>
        <taxon>Collybiopsis</taxon>
    </lineage>
</organism>
<name>A0A8H5I1S3_9AGAR</name>
<comment type="caution">
    <text evidence="5">The sequence shown here is derived from an EMBL/GenBank/DDBJ whole genome shotgun (WGS) entry which is preliminary data.</text>
</comment>
<comment type="similarity">
    <text evidence="1">Belongs to the putative lipase ROG1 family.</text>
</comment>
<keyword evidence="3" id="KW-0472">Membrane</keyword>
<evidence type="ECO:0000313" key="5">
    <source>
        <dbReference type="EMBL" id="KAF5393582.1"/>
    </source>
</evidence>
<dbReference type="Pfam" id="PF05057">
    <property type="entry name" value="DUF676"/>
    <property type="match status" value="1"/>
</dbReference>
<dbReference type="Gene3D" id="3.40.50.1820">
    <property type="entry name" value="alpha/beta hydrolase"/>
    <property type="match status" value="1"/>
</dbReference>
<dbReference type="InterPro" id="IPR029058">
    <property type="entry name" value="AB_hydrolase_fold"/>
</dbReference>
<dbReference type="PANTHER" id="PTHR12482:SF62">
    <property type="entry name" value="LIPASE ROG1-RELATED"/>
    <property type="match status" value="1"/>
</dbReference>
<feature type="compositionally biased region" description="Low complexity" evidence="2">
    <location>
        <begin position="278"/>
        <end position="292"/>
    </location>
</feature>
<accession>A0A8H5I1S3</accession>
<dbReference type="PANTHER" id="PTHR12482">
    <property type="entry name" value="LIPASE ROG1-RELATED-RELATED"/>
    <property type="match status" value="1"/>
</dbReference>
<evidence type="ECO:0000259" key="4">
    <source>
        <dbReference type="Pfam" id="PF05057"/>
    </source>
</evidence>
<evidence type="ECO:0000256" key="3">
    <source>
        <dbReference type="SAM" id="Phobius"/>
    </source>
</evidence>
<proteinExistence type="inferred from homology"/>
<dbReference type="InterPro" id="IPR044294">
    <property type="entry name" value="Lipase-like"/>
</dbReference>
<reference evidence="5 6" key="1">
    <citation type="journal article" date="2020" name="ISME J.">
        <title>Uncovering the hidden diversity of litter-decomposition mechanisms in mushroom-forming fungi.</title>
        <authorList>
            <person name="Floudas D."/>
            <person name="Bentzer J."/>
            <person name="Ahren D."/>
            <person name="Johansson T."/>
            <person name="Persson P."/>
            <person name="Tunlid A."/>
        </authorList>
    </citation>
    <scope>NUCLEOTIDE SEQUENCE [LARGE SCALE GENOMIC DNA]</scope>
    <source>
        <strain evidence="5 6">CBS 406.79</strain>
    </source>
</reference>
<evidence type="ECO:0000256" key="1">
    <source>
        <dbReference type="ARBA" id="ARBA00007920"/>
    </source>
</evidence>
<gene>
    <name evidence="5" type="ORF">D9757_000390</name>
</gene>
<feature type="transmembrane region" description="Helical" evidence="3">
    <location>
        <begin position="319"/>
        <end position="340"/>
    </location>
</feature>
<protein>
    <recommendedName>
        <fullName evidence="4">DUF676 domain-containing protein</fullName>
    </recommendedName>
</protein>
<feature type="domain" description="DUF676" evidence="4">
    <location>
        <begin position="13"/>
        <end position="215"/>
    </location>
</feature>
<dbReference type="OrthoDB" id="273452at2759"/>
<dbReference type="Proteomes" id="UP000518752">
    <property type="component" value="Unassembled WGS sequence"/>
</dbReference>
<keyword evidence="3" id="KW-1133">Transmembrane helix</keyword>
<dbReference type="InterPro" id="IPR007751">
    <property type="entry name" value="DUF676_lipase-like"/>
</dbReference>
<feature type="region of interest" description="Disordered" evidence="2">
    <location>
        <begin position="275"/>
        <end position="298"/>
    </location>
</feature>
<dbReference type="AlphaFoldDB" id="A0A8H5I1S3"/>
<dbReference type="SUPFAM" id="SSF53474">
    <property type="entry name" value="alpha/beta-Hydrolases"/>
    <property type="match status" value="1"/>
</dbReference>
<dbReference type="EMBL" id="JAACJN010000001">
    <property type="protein sequence ID" value="KAF5393582.1"/>
    <property type="molecule type" value="Genomic_DNA"/>
</dbReference>